<dbReference type="Pfam" id="PF10605">
    <property type="entry name" value="3HBOH"/>
    <property type="match status" value="1"/>
</dbReference>
<dbReference type="InterPro" id="IPR016582">
    <property type="entry name" value="OHBut_olig_hydro_put"/>
</dbReference>
<proteinExistence type="predicted"/>
<sequence>MPPSPSSRRRAARCGTVPLVLAASLVAGALAAGGAPPVSADSGVPAYITDLTARTYDGHDDDLLTAGLGFSGLRHPTPPAIADPERPTAAELRRRTIWAAAGLSGDDGGGLGRLYGPNIGPDGSAIPGEGKVTGTEYTAVAGTSAQSVSFVVQVPAEFDRARPCVIAAPATGLANVYNAVGSVGAWGLHRGCAVAYTDKGMGPGFHDLHSDTVMSADGTTGTTAQIGDAAAFTSGLSDAERQDYDAQSPYRVAFKQAHSRQNPQATWGRDVLRSVELTLALLNRDWGDGAPAAGYTPDTTTVIAAGVSNGGGAAIAAGEDDRDGLIDAVVASEPQMNLDPLRGITVEQGGREVADAGLPLVQYGSLAALLQPCAALAEPSAPGYASFDPETAQRRCSALVGDDPRLIPRDDADRAGPEGLPGLAQEALVRAGFQPESSYLHPSHYDPQTPVSYEMSFARARASDALCGYSWARTDDSGRPAPYTPGELAMAFATSGGRAPSPGTLIDDDSLGGAAEDRRSLGPDGRPDYNLDGQQCAYRLAFPGAAADPAEQAWNERVADGLDETRRDGDLQGKPALIVQGRDDTRVPVNHSSRPYLGLNARAEHGRGGLSYIEVAHAHHSDSTAPGYDNRYVPLGYYYQQALDLMWARLADDRPLPPSQVIRTVPRGGAPGEAPALTEANVPPILPSPGADDRIDVRGASVRVPD</sequence>
<evidence type="ECO:0000313" key="5">
    <source>
        <dbReference type="Proteomes" id="UP001595847"/>
    </source>
</evidence>
<feature type="chain" id="PRO_5045377161" evidence="3">
    <location>
        <begin position="32"/>
        <end position="706"/>
    </location>
</feature>
<dbReference type="SUPFAM" id="SSF53474">
    <property type="entry name" value="alpha/beta-Hydrolases"/>
    <property type="match status" value="1"/>
</dbReference>
<feature type="compositionally biased region" description="Basic and acidic residues" evidence="2">
    <location>
        <begin position="515"/>
        <end position="528"/>
    </location>
</feature>
<dbReference type="GO" id="GO:0016787">
    <property type="term" value="F:hydrolase activity"/>
    <property type="evidence" value="ECO:0007669"/>
    <property type="project" value="UniProtKB-KW"/>
</dbReference>
<dbReference type="Proteomes" id="UP001595847">
    <property type="component" value="Unassembled WGS sequence"/>
</dbReference>
<organism evidence="4 5">
    <name type="scientific">Nocardiopsis sediminis</name>
    <dbReference type="NCBI Taxonomy" id="1778267"/>
    <lineage>
        <taxon>Bacteria</taxon>
        <taxon>Bacillati</taxon>
        <taxon>Actinomycetota</taxon>
        <taxon>Actinomycetes</taxon>
        <taxon>Streptosporangiales</taxon>
        <taxon>Nocardiopsidaceae</taxon>
        <taxon>Nocardiopsis</taxon>
    </lineage>
</organism>
<dbReference type="EMBL" id="JBHSBH010000010">
    <property type="protein sequence ID" value="MFC3997447.1"/>
    <property type="molecule type" value="Genomic_DNA"/>
</dbReference>
<dbReference type="InterPro" id="IPR029058">
    <property type="entry name" value="AB_hydrolase_fold"/>
</dbReference>
<dbReference type="RefSeq" id="WP_378534420.1">
    <property type="nucleotide sequence ID" value="NZ_JBHSBH010000010.1"/>
</dbReference>
<accession>A0ABV8FMU7</accession>
<keyword evidence="1 4" id="KW-0378">Hydrolase</keyword>
<feature type="signal peptide" evidence="3">
    <location>
        <begin position="1"/>
        <end position="31"/>
    </location>
</feature>
<keyword evidence="3" id="KW-0732">Signal</keyword>
<name>A0ABV8FMU7_9ACTN</name>
<protein>
    <submittedName>
        <fullName evidence="4">3-hydroxybutyrate oligomer hydrolase family protein</fullName>
    </submittedName>
</protein>
<feature type="region of interest" description="Disordered" evidence="2">
    <location>
        <begin position="496"/>
        <end position="528"/>
    </location>
</feature>
<comment type="caution">
    <text evidence="4">The sequence shown here is derived from an EMBL/GenBank/DDBJ whole genome shotgun (WGS) entry which is preliminary data.</text>
</comment>
<gene>
    <name evidence="4" type="ORF">ACFOVU_16060</name>
</gene>
<evidence type="ECO:0000256" key="2">
    <source>
        <dbReference type="SAM" id="MobiDB-lite"/>
    </source>
</evidence>
<keyword evidence="5" id="KW-1185">Reference proteome</keyword>
<reference evidence="5" key="1">
    <citation type="journal article" date="2019" name="Int. J. Syst. Evol. Microbiol.">
        <title>The Global Catalogue of Microorganisms (GCM) 10K type strain sequencing project: providing services to taxonomists for standard genome sequencing and annotation.</title>
        <authorList>
            <consortium name="The Broad Institute Genomics Platform"/>
            <consortium name="The Broad Institute Genome Sequencing Center for Infectious Disease"/>
            <person name="Wu L."/>
            <person name="Ma J."/>
        </authorList>
    </citation>
    <scope>NUCLEOTIDE SEQUENCE [LARGE SCALE GENOMIC DNA]</scope>
    <source>
        <strain evidence="5">TBRC 1826</strain>
    </source>
</reference>
<evidence type="ECO:0000256" key="3">
    <source>
        <dbReference type="SAM" id="SignalP"/>
    </source>
</evidence>
<evidence type="ECO:0000256" key="1">
    <source>
        <dbReference type="ARBA" id="ARBA00022801"/>
    </source>
</evidence>
<feature type="region of interest" description="Disordered" evidence="2">
    <location>
        <begin position="663"/>
        <end position="706"/>
    </location>
</feature>
<evidence type="ECO:0000313" key="4">
    <source>
        <dbReference type="EMBL" id="MFC3997447.1"/>
    </source>
</evidence>